<keyword evidence="1" id="KW-1133">Transmembrane helix</keyword>
<gene>
    <name evidence="2" type="ORF">CXZ10_12995</name>
</gene>
<dbReference type="Gene3D" id="3.10.620.30">
    <property type="match status" value="1"/>
</dbReference>
<keyword evidence="1" id="KW-0812">Transmembrane</keyword>
<dbReference type="AlphaFoldDB" id="A0A2N3LWQ2"/>
<protein>
    <recommendedName>
        <fullName evidence="4">Transglutaminase</fullName>
    </recommendedName>
</protein>
<reference evidence="2 3" key="1">
    <citation type="submission" date="2017-12" db="EMBL/GenBank/DDBJ databases">
        <title>Anaerobic carbon monoxide metabolism by Pleomorphomonas carboxyditropha sp. nov., a new mesophilic hydrogenogenic carboxidotroph.</title>
        <authorList>
            <person name="Esquivel-Elizondo S."/>
            <person name="Krajmalnik-Brown R."/>
        </authorList>
    </citation>
    <scope>NUCLEOTIDE SEQUENCE [LARGE SCALE GENOMIC DNA]</scope>
    <source>
        <strain evidence="2 3">R5-392</strain>
    </source>
</reference>
<sequence length="199" mass="21742">MILVVQIRRKSPDLQDEGEAAPASAQSPEPATAVTYEGMIMSAVTALIAGVMAVYTTGPTGFYRMCLDNPSDCRRVAQTRVVPVEEVREINSSVNAAIRPVAEFPGKDEWRVEPRAGDCEDYAITKRHRLIARGIGSANARLATGEFRGDEHAVLVLTLSGRAYVLDNLTNALLPADRSAVRIKTIQSAYDPRMWLKAK</sequence>
<proteinExistence type="predicted"/>
<dbReference type="EMBL" id="PJNW01000009">
    <property type="protein sequence ID" value="PKR89018.1"/>
    <property type="molecule type" value="Genomic_DNA"/>
</dbReference>
<evidence type="ECO:0000313" key="3">
    <source>
        <dbReference type="Proteomes" id="UP000233491"/>
    </source>
</evidence>
<accession>A0A2N3LWQ2</accession>
<comment type="caution">
    <text evidence="2">The sequence shown here is derived from an EMBL/GenBank/DDBJ whole genome shotgun (WGS) entry which is preliminary data.</text>
</comment>
<organism evidence="2 3">
    <name type="scientific">Pleomorphomonas diazotrophica</name>
    <dbReference type="NCBI Taxonomy" id="1166257"/>
    <lineage>
        <taxon>Bacteria</taxon>
        <taxon>Pseudomonadati</taxon>
        <taxon>Pseudomonadota</taxon>
        <taxon>Alphaproteobacteria</taxon>
        <taxon>Hyphomicrobiales</taxon>
        <taxon>Pleomorphomonadaceae</taxon>
        <taxon>Pleomorphomonas</taxon>
    </lineage>
</organism>
<feature type="transmembrane region" description="Helical" evidence="1">
    <location>
        <begin position="38"/>
        <end position="55"/>
    </location>
</feature>
<evidence type="ECO:0008006" key="4">
    <source>
        <dbReference type="Google" id="ProtNLM"/>
    </source>
</evidence>
<keyword evidence="3" id="KW-1185">Reference proteome</keyword>
<dbReference type="InterPro" id="IPR010319">
    <property type="entry name" value="Transglutaminase-like_Cys_pept"/>
</dbReference>
<evidence type="ECO:0000256" key="1">
    <source>
        <dbReference type="SAM" id="Phobius"/>
    </source>
</evidence>
<keyword evidence="1" id="KW-0472">Membrane</keyword>
<dbReference type="PANTHER" id="PTHR39327:SF1">
    <property type="entry name" value="BLR5470 PROTEIN"/>
    <property type="match status" value="1"/>
</dbReference>
<dbReference type="Pfam" id="PF06035">
    <property type="entry name" value="Peptidase_C93"/>
    <property type="match status" value="1"/>
</dbReference>
<dbReference type="PANTHER" id="PTHR39327">
    <property type="match status" value="1"/>
</dbReference>
<dbReference type="Proteomes" id="UP000233491">
    <property type="component" value="Unassembled WGS sequence"/>
</dbReference>
<name>A0A2N3LWQ2_9HYPH</name>
<evidence type="ECO:0000313" key="2">
    <source>
        <dbReference type="EMBL" id="PKR89018.1"/>
    </source>
</evidence>